<organism evidence="2 3">
    <name type="scientific">Candidatus Thiothrix singaporensis</name>
    <dbReference type="NCBI Taxonomy" id="2799669"/>
    <lineage>
        <taxon>Bacteria</taxon>
        <taxon>Pseudomonadati</taxon>
        <taxon>Pseudomonadota</taxon>
        <taxon>Gammaproteobacteria</taxon>
        <taxon>Thiotrichales</taxon>
        <taxon>Thiotrichaceae</taxon>
        <taxon>Thiothrix</taxon>
    </lineage>
</organism>
<dbReference type="EMBL" id="CP059265">
    <property type="protein sequence ID" value="QLQ30287.1"/>
    <property type="molecule type" value="Genomic_DNA"/>
</dbReference>
<evidence type="ECO:0000313" key="2">
    <source>
        <dbReference type="EMBL" id="QLQ30287.1"/>
    </source>
</evidence>
<reference evidence="2" key="1">
    <citation type="submission" date="2020-06" db="EMBL/GenBank/DDBJ databases">
        <title>Analysis procedures for assessing recovery of high quality, complete, closed genomes from Nanopore long read metagenome sequencing.</title>
        <authorList>
            <person name="Bessarab I."/>
            <person name="Arumugam K."/>
            <person name="Haryono M."/>
            <person name="Liu X."/>
            <person name="Roy S."/>
            <person name="Zuniga-Montanez R.E."/>
            <person name="Qiu G."/>
            <person name="Drautz-Moses D.I."/>
            <person name="Law Y.Y."/>
            <person name="Wuertz S."/>
            <person name="Lauro F.M."/>
            <person name="Huson D.H."/>
            <person name="Williams R.B."/>
        </authorList>
    </citation>
    <scope>NUCLEOTIDE SEQUENCE [LARGE SCALE GENOMIC DNA]</scope>
    <source>
        <strain evidence="2">SSD2</strain>
    </source>
</reference>
<sequence length="128" mass="14290">MLHAYPWLPEANPQRQAIVDYLLRGMGNDLPDLTFLNPGEAFHLLDVRQLFARLDQLFAVVLPSCLLLLYAQKRFAGGRVALRTGYLGLSFILLLLVLMLAGDLCRCSSCCTPCCSRRIPGCFRMIAS</sequence>
<dbReference type="KEGG" id="this:HZT40_00125"/>
<dbReference type="Proteomes" id="UP000510621">
    <property type="component" value="Chromosome"/>
</dbReference>
<keyword evidence="1" id="KW-0472">Membrane</keyword>
<evidence type="ECO:0000313" key="3">
    <source>
        <dbReference type="Proteomes" id="UP000510621"/>
    </source>
</evidence>
<protein>
    <submittedName>
        <fullName evidence="2">Uncharacterized protein</fullName>
    </submittedName>
</protein>
<name>A0A7L6AME7_9GAMM</name>
<gene>
    <name evidence="2" type="ORF">HZT40_00125</name>
</gene>
<keyword evidence="1" id="KW-1133">Transmembrane helix</keyword>
<accession>A0A7L6AME7</accession>
<keyword evidence="1" id="KW-0812">Transmembrane</keyword>
<dbReference type="AlphaFoldDB" id="A0A7L6AME7"/>
<evidence type="ECO:0000256" key="1">
    <source>
        <dbReference type="SAM" id="Phobius"/>
    </source>
</evidence>
<keyword evidence="3" id="KW-1185">Reference proteome</keyword>
<feature type="transmembrane region" description="Helical" evidence="1">
    <location>
        <begin position="50"/>
        <end position="71"/>
    </location>
</feature>
<feature type="transmembrane region" description="Helical" evidence="1">
    <location>
        <begin position="83"/>
        <end position="102"/>
    </location>
</feature>
<proteinExistence type="predicted"/>